<dbReference type="PANTHER" id="PTHR31373">
    <property type="entry name" value="OS06G0652100 PROTEIN"/>
    <property type="match status" value="1"/>
</dbReference>
<dbReference type="SUPFAM" id="SSF53300">
    <property type="entry name" value="vWA-like"/>
    <property type="match status" value="1"/>
</dbReference>
<feature type="domain" description="DUF7788" evidence="2">
    <location>
        <begin position="327"/>
        <end position="511"/>
    </location>
</feature>
<organism evidence="3 4">
    <name type="scientific">Fusobacterium pseudoperiodonticum</name>
    <dbReference type="NCBI Taxonomy" id="2663009"/>
    <lineage>
        <taxon>Bacteria</taxon>
        <taxon>Fusobacteriati</taxon>
        <taxon>Fusobacteriota</taxon>
        <taxon>Fusobacteriia</taxon>
        <taxon>Fusobacteriales</taxon>
        <taxon>Fusobacteriaceae</taxon>
        <taxon>Fusobacterium</taxon>
    </lineage>
</organism>
<dbReference type="Proteomes" id="UP000230056">
    <property type="component" value="Chromosome"/>
</dbReference>
<dbReference type="Pfam" id="PF25043">
    <property type="entry name" value="DUF7788"/>
    <property type="match status" value="1"/>
</dbReference>
<dbReference type="InterPro" id="IPR011205">
    <property type="entry name" value="UCP015417_vWA"/>
</dbReference>
<dbReference type="InterPro" id="IPR056690">
    <property type="entry name" value="DUF7788"/>
</dbReference>
<dbReference type="AlphaFoldDB" id="A0A2D3NTS5"/>
<protein>
    <recommendedName>
        <fullName evidence="5">DUF2828 domain-containing protein</fullName>
    </recommendedName>
</protein>
<feature type="domain" description="DUF2828" evidence="1">
    <location>
        <begin position="162"/>
        <end position="242"/>
    </location>
</feature>
<evidence type="ECO:0000259" key="2">
    <source>
        <dbReference type="Pfam" id="PF25043"/>
    </source>
</evidence>
<evidence type="ECO:0000313" key="4">
    <source>
        <dbReference type="Proteomes" id="UP000230056"/>
    </source>
</evidence>
<dbReference type="EMBL" id="CP024699">
    <property type="protein sequence ID" value="ATV58386.1"/>
    <property type="molecule type" value="Genomic_DNA"/>
</dbReference>
<evidence type="ECO:0000259" key="1">
    <source>
        <dbReference type="Pfam" id="PF11443"/>
    </source>
</evidence>
<dbReference type="InterPro" id="IPR058580">
    <property type="entry name" value="DUF2828"/>
</dbReference>
<dbReference type="InterPro" id="IPR036465">
    <property type="entry name" value="vWFA_dom_sf"/>
</dbReference>
<reference evidence="3 4" key="1">
    <citation type="submission" date="2017-11" db="EMBL/GenBank/DDBJ databases">
        <title>Genome sequencing of Fusobacterium periodonticum KCOM 1261.</title>
        <authorList>
            <person name="Kook J.-K."/>
            <person name="Park S.-N."/>
            <person name="Lim Y.K."/>
        </authorList>
    </citation>
    <scope>NUCLEOTIDE SEQUENCE [LARGE SCALE GENOMIC DNA]</scope>
    <source>
        <strain evidence="3 4">KCOM 1261</strain>
    </source>
</reference>
<evidence type="ECO:0008006" key="5">
    <source>
        <dbReference type="Google" id="ProtNLM"/>
    </source>
</evidence>
<proteinExistence type="predicted"/>
<accession>A0A2D3NTS5</accession>
<gene>
    <name evidence="3" type="ORF">CTM72_00705</name>
</gene>
<dbReference type="PANTHER" id="PTHR31373:SF27">
    <property type="entry name" value="TROVE DOMAIN-CONTAINING PROTEIN"/>
    <property type="match status" value="1"/>
</dbReference>
<dbReference type="RefSeq" id="WP_100024115.1">
    <property type="nucleotide sequence ID" value="NZ_CP024699.1"/>
</dbReference>
<sequence length="530" mass="62921">MNFLEKTLEILKRTWNNAVTNESTLNFNLDMFAYSSRDREQDHEKNKNRFKNALIENDKIALANLLYTLDIRNGKGERALFKSYFSALIEMNKDCAIQILPYISELGRWDYIFEGTGTEIEENVYELIRAYLMMDIKNYNENKPVSLLGKWLPSIKTHNKKNYFAVKLAKKLNLTEKEYRKILSKLRDRLNIVEKHITNKEYEKIDYISVPSKAMVKYKNLFFVKDEFRFKEFIEELKNSKKTKYDNLFMNDFVKMYLDNLGKIGVNYLYGKTIKEAYKNSISYLIKDLSLKELEDRQILLQRFRDEKNLINTMWKKQSKIEFDKNVLVIADTSGSMQGTPFETAISLAIYISQNNKSEEWRNRFIIFSSDCIEYSYNKNAEFTDIIDEIPLIVDNTDIDKVFTKILNDSLEKNLPQLDEVIIISDMEFDEVQDKKDMSNFKYWKSEFTKHNYELPKIIFWNVARDVESFPVTKLDYGTCLVSGYSKNILKSIIDIENFDPIDVMLKTLEEKNYFEMVKDIKENLNRKEF</sequence>
<name>A0A2D3NTS5_9FUSO</name>
<evidence type="ECO:0000313" key="3">
    <source>
        <dbReference type="EMBL" id="ATV58386.1"/>
    </source>
</evidence>
<dbReference type="Pfam" id="PF11443">
    <property type="entry name" value="DUF2828"/>
    <property type="match status" value="1"/>
</dbReference>
<dbReference type="Gene3D" id="3.40.50.410">
    <property type="entry name" value="von Willebrand factor, type A domain"/>
    <property type="match status" value="1"/>
</dbReference>